<evidence type="ECO:0000259" key="2">
    <source>
        <dbReference type="PROSITE" id="PS50887"/>
    </source>
</evidence>
<dbReference type="SUPFAM" id="SSF141868">
    <property type="entry name" value="EAL domain-like"/>
    <property type="match status" value="1"/>
</dbReference>
<dbReference type="InterPro" id="IPR043128">
    <property type="entry name" value="Rev_trsase/Diguanyl_cyclase"/>
</dbReference>
<protein>
    <submittedName>
        <fullName evidence="3">EAL domain, c-di-GMP-specific phosphodiesterase class I (Or its enzymatically inactive variant)</fullName>
    </submittedName>
</protein>
<feature type="domain" description="EAL" evidence="1">
    <location>
        <begin position="318"/>
        <end position="569"/>
    </location>
</feature>
<reference evidence="4" key="1">
    <citation type="submission" date="2016-10" db="EMBL/GenBank/DDBJ databases">
        <authorList>
            <person name="Varghese N."/>
            <person name="Submissions S."/>
        </authorList>
    </citation>
    <scope>NUCLEOTIDE SEQUENCE [LARGE SCALE GENOMIC DNA]</scope>
    <source>
        <strain evidence="4">DSM 11005</strain>
    </source>
</reference>
<gene>
    <name evidence="3" type="ORF">SAMN04487864_10969</name>
</gene>
<dbReference type="PROSITE" id="PS50887">
    <property type="entry name" value="GGDEF"/>
    <property type="match status" value="1"/>
</dbReference>
<dbReference type="GO" id="GO:0071111">
    <property type="term" value="F:cyclic-guanylate-specific phosphodiesterase activity"/>
    <property type="evidence" value="ECO:0007669"/>
    <property type="project" value="InterPro"/>
</dbReference>
<dbReference type="OrthoDB" id="9805474at2"/>
<dbReference type="InterPro" id="IPR029787">
    <property type="entry name" value="Nucleotide_cyclase"/>
</dbReference>
<dbReference type="Gene3D" id="3.30.70.270">
    <property type="match status" value="1"/>
</dbReference>
<dbReference type="PANTHER" id="PTHR33121:SF70">
    <property type="entry name" value="SIGNALING PROTEIN YKOW"/>
    <property type="match status" value="1"/>
</dbReference>
<accession>A0A1G6MES0</accession>
<dbReference type="InterPro" id="IPR050706">
    <property type="entry name" value="Cyclic-di-GMP_PDE-like"/>
</dbReference>
<evidence type="ECO:0000259" key="1">
    <source>
        <dbReference type="PROSITE" id="PS50883"/>
    </source>
</evidence>
<feature type="domain" description="GGDEF" evidence="2">
    <location>
        <begin position="180"/>
        <end position="309"/>
    </location>
</feature>
<dbReference type="SMART" id="SM00052">
    <property type="entry name" value="EAL"/>
    <property type="match status" value="1"/>
</dbReference>
<dbReference type="SUPFAM" id="SSF55073">
    <property type="entry name" value="Nucleotide cyclase"/>
    <property type="match status" value="1"/>
</dbReference>
<name>A0A1G6MES0_9FIRM</name>
<dbReference type="InterPro" id="IPR001633">
    <property type="entry name" value="EAL_dom"/>
</dbReference>
<dbReference type="RefSeq" id="WP_093730549.1">
    <property type="nucleotide sequence ID" value="NZ_FMYW01000009.1"/>
</dbReference>
<proteinExistence type="predicted"/>
<dbReference type="PANTHER" id="PTHR33121">
    <property type="entry name" value="CYCLIC DI-GMP PHOSPHODIESTERASE PDEF"/>
    <property type="match status" value="1"/>
</dbReference>
<dbReference type="Proteomes" id="UP000198943">
    <property type="component" value="Unassembled WGS sequence"/>
</dbReference>
<dbReference type="AlphaFoldDB" id="A0A1G6MES0"/>
<dbReference type="InterPro" id="IPR000160">
    <property type="entry name" value="GGDEF_dom"/>
</dbReference>
<evidence type="ECO:0000313" key="3">
    <source>
        <dbReference type="EMBL" id="SDC53476.1"/>
    </source>
</evidence>
<dbReference type="Pfam" id="PF00563">
    <property type="entry name" value="EAL"/>
    <property type="match status" value="1"/>
</dbReference>
<dbReference type="PROSITE" id="PS50883">
    <property type="entry name" value="EAL"/>
    <property type="match status" value="1"/>
</dbReference>
<sequence length="569" mass="65234">MSVDTLLKRPQENPVPRLTIARVQEMLQAMSPLYEIVRLVNPGECFELSVTKNGKLNYGKNCFSVWGRSSRCKNCISFNACVSHKKFTKTEILDGQEYVINAMPVEVEMETGELMNCTIEMVTLKPSEIGESVSARDESRERSNYTTALYNLRHDLLTRIYNMKGFSESLRERLSSEPDADFDLIQIKIRGFDLITQLFGANRCDQLLIGLAQYLATLQKPYGALYGRIGRDNFALCVPHGVFADIPLENELKMLAGSLMGRSYHVHYQVGIYEKLDRGYSLGQMLDRTTMAIQTIRTQDVYAEQRFEQSLLETAVKERQILNDFDDALKNGELRLFLQPQIGLDGKMHRAEALSRWFHKDRGLIMPGDFIPILERSDNIYRMDHYIWEQAAKQLAIWEKAGHGDVSISVNVSPKDLYYGDVADIFIRLAEKYKINPARLHLEITESTIIENFDACNLIIEKLRKRGFLVGLDDFGSGYSSLNMLQNIQADILKLDMGFLRKLDQWERGKQIIKLVIDLAKTLDMAVVAEGVETAEQVQYLRELQCDYLQGFYFSKPIAVDEFEKKYFA</sequence>
<dbReference type="EMBL" id="FMYW01000009">
    <property type="protein sequence ID" value="SDC53476.1"/>
    <property type="molecule type" value="Genomic_DNA"/>
</dbReference>
<keyword evidence="4" id="KW-1185">Reference proteome</keyword>
<dbReference type="InterPro" id="IPR035919">
    <property type="entry name" value="EAL_sf"/>
</dbReference>
<organism evidence="3 4">
    <name type="scientific">Succiniclasticum ruminis</name>
    <dbReference type="NCBI Taxonomy" id="40841"/>
    <lineage>
        <taxon>Bacteria</taxon>
        <taxon>Bacillati</taxon>
        <taxon>Bacillota</taxon>
        <taxon>Negativicutes</taxon>
        <taxon>Acidaminococcales</taxon>
        <taxon>Acidaminococcaceae</taxon>
        <taxon>Succiniclasticum</taxon>
    </lineage>
</organism>
<dbReference type="CDD" id="cd01948">
    <property type="entry name" value="EAL"/>
    <property type="match status" value="1"/>
</dbReference>
<dbReference type="Gene3D" id="3.20.20.450">
    <property type="entry name" value="EAL domain"/>
    <property type="match status" value="1"/>
</dbReference>
<evidence type="ECO:0000313" key="4">
    <source>
        <dbReference type="Proteomes" id="UP000198943"/>
    </source>
</evidence>
<dbReference type="Pfam" id="PF00990">
    <property type="entry name" value="GGDEF"/>
    <property type="match status" value="1"/>
</dbReference>
<dbReference type="SMART" id="SM00267">
    <property type="entry name" value="GGDEF"/>
    <property type="match status" value="1"/>
</dbReference>